<dbReference type="InterPro" id="IPR036691">
    <property type="entry name" value="Endo/exonu/phosph_ase_sf"/>
</dbReference>
<dbReference type="EnsemblMetazoa" id="GPPI036350-RA">
    <property type="protein sequence ID" value="GPPI036350-PA"/>
    <property type="gene ID" value="GPPI036350"/>
</dbReference>
<dbReference type="Gene3D" id="3.60.10.10">
    <property type="entry name" value="Endonuclease/exonuclease/phosphatase"/>
    <property type="match status" value="1"/>
</dbReference>
<evidence type="ECO:0000313" key="1">
    <source>
        <dbReference type="EnsemblMetazoa" id="GPPI036350-PA"/>
    </source>
</evidence>
<dbReference type="VEuPathDB" id="VectorBase:GPPI036350"/>
<accession>A0A1B0BPF0</accession>
<organism evidence="1 2">
    <name type="scientific">Glossina palpalis gambiensis</name>
    <dbReference type="NCBI Taxonomy" id="67801"/>
    <lineage>
        <taxon>Eukaryota</taxon>
        <taxon>Metazoa</taxon>
        <taxon>Ecdysozoa</taxon>
        <taxon>Arthropoda</taxon>
        <taxon>Hexapoda</taxon>
        <taxon>Insecta</taxon>
        <taxon>Pterygota</taxon>
        <taxon>Neoptera</taxon>
        <taxon>Endopterygota</taxon>
        <taxon>Diptera</taxon>
        <taxon>Brachycera</taxon>
        <taxon>Muscomorpha</taxon>
        <taxon>Hippoboscoidea</taxon>
        <taxon>Glossinidae</taxon>
        <taxon>Glossina</taxon>
    </lineage>
</organism>
<name>A0A1B0BPF0_9MUSC</name>
<evidence type="ECO:0000313" key="2">
    <source>
        <dbReference type="Proteomes" id="UP000092460"/>
    </source>
</evidence>
<keyword evidence="2" id="KW-1185">Reference proteome</keyword>
<dbReference type="EMBL" id="JXJN01017889">
    <property type="status" value="NOT_ANNOTATED_CDS"/>
    <property type="molecule type" value="Genomic_DNA"/>
</dbReference>
<proteinExistence type="predicted"/>
<reference evidence="2" key="1">
    <citation type="submission" date="2015-01" db="EMBL/GenBank/DDBJ databases">
        <authorList>
            <person name="Aksoy S."/>
            <person name="Warren W."/>
            <person name="Wilson R.K."/>
        </authorList>
    </citation>
    <scope>NUCLEOTIDE SEQUENCE [LARGE SCALE GENOMIC DNA]</scope>
    <source>
        <strain evidence="2">IAEA</strain>
    </source>
</reference>
<sequence>NINIYNKGIEIFSNYFTIYLPVNGRGHLLKLHHQTLAVSPLQLSHVCVHHVLFSTETWLKTGFDDTENLNSAFQVYRKNRLARTEGGVLIASTTAYIVEVYNVNKLEFIAINVMSQAYYLVISCCYIPPSTDISGYLENFLLITDIDKSKANNKLTSLSDSDLPFALWEIEGALGYFTPI</sequence>
<dbReference type="Proteomes" id="UP000092460">
    <property type="component" value="Unassembled WGS sequence"/>
</dbReference>
<dbReference type="AlphaFoldDB" id="A0A1B0BPF0"/>
<reference evidence="1" key="2">
    <citation type="submission" date="2020-05" db="UniProtKB">
        <authorList>
            <consortium name="EnsemblMetazoa"/>
        </authorList>
    </citation>
    <scope>IDENTIFICATION</scope>
    <source>
        <strain evidence="1">IAEA</strain>
    </source>
</reference>
<protein>
    <submittedName>
        <fullName evidence="1">Uncharacterized protein</fullName>
    </submittedName>
</protein>